<dbReference type="Pfam" id="PF01546">
    <property type="entry name" value="Peptidase_M20"/>
    <property type="match status" value="1"/>
</dbReference>
<dbReference type="RefSeq" id="WP_376799817.1">
    <property type="nucleotide sequence ID" value="NZ_DBNB01000008.1"/>
</dbReference>
<dbReference type="GO" id="GO:0008777">
    <property type="term" value="F:acetylornithine deacetylase activity"/>
    <property type="evidence" value="ECO:0007669"/>
    <property type="project" value="TreeGrafter"/>
</dbReference>
<comment type="cofactor">
    <cofactor evidence="1">
        <name>Zn(2+)</name>
        <dbReference type="ChEBI" id="CHEBI:29105"/>
    </cofactor>
</comment>
<evidence type="ECO:0000256" key="2">
    <source>
        <dbReference type="ARBA" id="ARBA00005691"/>
    </source>
</evidence>
<accession>A0A1W9HQC9</accession>
<dbReference type="NCBIfam" id="NF005710">
    <property type="entry name" value="PRK07522.1"/>
    <property type="match status" value="1"/>
</dbReference>
<dbReference type="PANTHER" id="PTHR43808:SF31">
    <property type="entry name" value="N-ACETYL-L-CITRULLINE DEACETYLASE"/>
    <property type="match status" value="1"/>
</dbReference>
<dbReference type="PANTHER" id="PTHR43808">
    <property type="entry name" value="ACETYLORNITHINE DEACETYLASE"/>
    <property type="match status" value="1"/>
</dbReference>
<sequence length="382" mass="40904">MTPKDILAKLVSFPTIPAVSNLDLIGWVGDYLARHSVPFTLIPSPDGTKANLFATIGPDVPGGVVLSGHTDVVPVDGQTWASDPFTLTLRGDKLYGRGTCDMKGFDAVALALVPDMLAAGLKRPIHLALSYDEEIGCLGAPLMVERMVADGLRPAAVIVGEPSRMKVVSAHKSGLRYWVKVTGKSVHSSRIDTGVSAVMVAARLVTWHDDRLRRNAAQADKSNPFEPPYTTLHCGTIEGGTAPNITAEHCRFTAEIRAIPSEDGEALLDEFRQFVDRDVVPEMKRIAPESRVDIDVWTSVKGLRPEDNGVAEALARRLTGDNGTHVVAYGTEGGIFQAGGYSTVVCGPGDIAQAHQADEFIEEGEMVAAERFVRGIIAELAA</sequence>
<dbReference type="NCBIfam" id="TIGR01892">
    <property type="entry name" value="AcOrn-deacetyl"/>
    <property type="match status" value="1"/>
</dbReference>
<dbReference type="Gene3D" id="3.30.70.360">
    <property type="match status" value="1"/>
</dbReference>
<feature type="domain" description="Peptidase M20 dimerisation" evidence="10">
    <location>
        <begin position="170"/>
        <end position="278"/>
    </location>
</feature>
<keyword evidence="6" id="KW-0479">Metal-binding</keyword>
<dbReference type="SUPFAM" id="SSF53187">
    <property type="entry name" value="Zn-dependent exopeptidases"/>
    <property type="match status" value="1"/>
</dbReference>
<keyword evidence="3" id="KW-0963">Cytoplasm</keyword>
<dbReference type="GO" id="GO:0046872">
    <property type="term" value="F:metal ion binding"/>
    <property type="evidence" value="ECO:0007669"/>
    <property type="project" value="UniProtKB-KW"/>
</dbReference>
<evidence type="ECO:0000259" key="10">
    <source>
        <dbReference type="Pfam" id="PF07687"/>
    </source>
</evidence>
<dbReference type="InterPro" id="IPR010169">
    <property type="entry name" value="AcOrn-deacetyl"/>
</dbReference>
<dbReference type="PROSITE" id="PS00759">
    <property type="entry name" value="ARGE_DAPE_CPG2_2"/>
    <property type="match status" value="1"/>
</dbReference>
<dbReference type="EMBL" id="LWDL01000031">
    <property type="protein sequence ID" value="OQW49613.1"/>
    <property type="molecule type" value="Genomic_DNA"/>
</dbReference>
<evidence type="ECO:0000313" key="11">
    <source>
        <dbReference type="EMBL" id="OQW49613.1"/>
    </source>
</evidence>
<keyword evidence="9" id="KW-0170">Cobalt</keyword>
<dbReference type="InterPro" id="IPR050072">
    <property type="entry name" value="Peptidase_M20A"/>
</dbReference>
<protein>
    <submittedName>
        <fullName evidence="11">Acetylornithine deacetylase</fullName>
    </submittedName>
</protein>
<keyword evidence="5" id="KW-0028">Amino-acid biosynthesis</keyword>
<dbReference type="GO" id="GO:0006526">
    <property type="term" value="P:L-arginine biosynthetic process"/>
    <property type="evidence" value="ECO:0007669"/>
    <property type="project" value="UniProtKB-KW"/>
</dbReference>
<dbReference type="InterPro" id="IPR001261">
    <property type="entry name" value="ArgE/DapE_CS"/>
</dbReference>
<proteinExistence type="inferred from homology"/>
<evidence type="ECO:0000313" key="12">
    <source>
        <dbReference type="Proteomes" id="UP000192872"/>
    </source>
</evidence>
<dbReference type="CDD" id="cd03894">
    <property type="entry name" value="M20_ArgE"/>
    <property type="match status" value="1"/>
</dbReference>
<evidence type="ECO:0000256" key="5">
    <source>
        <dbReference type="ARBA" id="ARBA00022605"/>
    </source>
</evidence>
<name>A0A1W9HQC9_9HYPH</name>
<dbReference type="Gene3D" id="3.40.630.10">
    <property type="entry name" value="Zn peptidases"/>
    <property type="match status" value="1"/>
</dbReference>
<evidence type="ECO:0000256" key="3">
    <source>
        <dbReference type="ARBA" id="ARBA00022490"/>
    </source>
</evidence>
<keyword evidence="4" id="KW-0055">Arginine biosynthesis</keyword>
<evidence type="ECO:0000256" key="7">
    <source>
        <dbReference type="ARBA" id="ARBA00022801"/>
    </source>
</evidence>
<evidence type="ECO:0000256" key="8">
    <source>
        <dbReference type="ARBA" id="ARBA00022833"/>
    </source>
</evidence>
<gene>
    <name evidence="11" type="ORF">A4S15_02485</name>
</gene>
<dbReference type="InterPro" id="IPR002933">
    <property type="entry name" value="Peptidase_M20"/>
</dbReference>
<dbReference type="InterPro" id="IPR036264">
    <property type="entry name" value="Bact_exopeptidase_dim_dom"/>
</dbReference>
<keyword evidence="8" id="KW-0862">Zinc</keyword>
<comment type="similarity">
    <text evidence="2">Belongs to the peptidase M20A family. ArgE subfamily.</text>
</comment>
<dbReference type="InterPro" id="IPR011650">
    <property type="entry name" value="Peptidase_M20_dimer"/>
</dbReference>
<dbReference type="Pfam" id="PF07687">
    <property type="entry name" value="M20_dimer"/>
    <property type="match status" value="1"/>
</dbReference>
<organism evidence="11 12">
    <name type="scientific">Candidatus Raskinella chloraquaticus</name>
    <dbReference type="NCBI Taxonomy" id="1951219"/>
    <lineage>
        <taxon>Bacteria</taxon>
        <taxon>Pseudomonadati</taxon>
        <taxon>Pseudomonadota</taxon>
        <taxon>Alphaproteobacteria</taxon>
        <taxon>Hyphomicrobiales</taxon>
        <taxon>Phreatobacteraceae</taxon>
        <taxon>Candidatus Raskinella</taxon>
    </lineage>
</organism>
<keyword evidence="7" id="KW-0378">Hydrolase</keyword>
<dbReference type="STRING" id="1827387.A4S15_02485"/>
<evidence type="ECO:0000256" key="6">
    <source>
        <dbReference type="ARBA" id="ARBA00022723"/>
    </source>
</evidence>
<reference evidence="11 12" key="1">
    <citation type="journal article" date="2017" name="Water Res.">
        <title>Comammox in drinking water systems.</title>
        <authorList>
            <person name="Wang Y."/>
            <person name="Ma L."/>
            <person name="Mao Y."/>
            <person name="Jiang X."/>
            <person name="Xia Y."/>
            <person name="Yu K."/>
            <person name="Li B."/>
            <person name="Zhang T."/>
        </authorList>
    </citation>
    <scope>NUCLEOTIDE SEQUENCE [LARGE SCALE GENOMIC DNA]</scope>
    <source>
        <strain evidence="11">SG_bin8</strain>
    </source>
</reference>
<comment type="caution">
    <text evidence="11">The sequence shown here is derived from an EMBL/GenBank/DDBJ whole genome shotgun (WGS) entry which is preliminary data.</text>
</comment>
<evidence type="ECO:0000256" key="9">
    <source>
        <dbReference type="ARBA" id="ARBA00023285"/>
    </source>
</evidence>
<dbReference type="SUPFAM" id="SSF55031">
    <property type="entry name" value="Bacterial exopeptidase dimerisation domain"/>
    <property type="match status" value="1"/>
</dbReference>
<dbReference type="Proteomes" id="UP000192872">
    <property type="component" value="Unassembled WGS sequence"/>
</dbReference>
<dbReference type="AlphaFoldDB" id="A0A1W9HQC9"/>
<evidence type="ECO:0000256" key="1">
    <source>
        <dbReference type="ARBA" id="ARBA00001947"/>
    </source>
</evidence>
<evidence type="ECO:0000256" key="4">
    <source>
        <dbReference type="ARBA" id="ARBA00022571"/>
    </source>
</evidence>